<feature type="domain" description="Transposase Synechocystis PCC 6803" evidence="1">
    <location>
        <begin position="3"/>
        <end position="86"/>
    </location>
</feature>
<sequence>MKAYSQDLRLRVLRAIDAGASQSQVAEQFAVSTATIKRYLKQRRKPVMSSQRRFQAVPTGAALQAHLLAQLQAYPDLRREEHCRLFQDGYGLQVSPASITRAREALGWT</sequence>
<gene>
    <name evidence="2" type="ORF">EI42_03095</name>
</gene>
<dbReference type="Proteomes" id="UP000248806">
    <property type="component" value="Unassembled WGS sequence"/>
</dbReference>
<evidence type="ECO:0000313" key="2">
    <source>
        <dbReference type="EMBL" id="PZW28341.1"/>
    </source>
</evidence>
<evidence type="ECO:0000313" key="3">
    <source>
        <dbReference type="Proteomes" id="UP000248806"/>
    </source>
</evidence>
<keyword evidence="3" id="KW-1185">Reference proteome</keyword>
<accession>A0A326U6V4</accession>
<dbReference type="Gene3D" id="1.10.10.60">
    <property type="entry name" value="Homeodomain-like"/>
    <property type="match status" value="1"/>
</dbReference>
<dbReference type="InterPro" id="IPR009057">
    <property type="entry name" value="Homeodomain-like_sf"/>
</dbReference>
<dbReference type="EMBL" id="QKUF01000010">
    <property type="protein sequence ID" value="PZW28341.1"/>
    <property type="molecule type" value="Genomic_DNA"/>
</dbReference>
<name>A0A326U6V4_THEHA</name>
<proteinExistence type="predicted"/>
<dbReference type="Pfam" id="PF01710">
    <property type="entry name" value="HTH_Tnp_IS630"/>
    <property type="match status" value="1"/>
</dbReference>
<comment type="caution">
    <text evidence="2">The sequence shown here is derived from an EMBL/GenBank/DDBJ whole genome shotgun (WGS) entry which is preliminary data.</text>
</comment>
<dbReference type="AlphaFoldDB" id="A0A326U6V4"/>
<dbReference type="InterPro" id="IPR002622">
    <property type="entry name" value="Transposase_14"/>
</dbReference>
<dbReference type="RefSeq" id="WP_111323488.1">
    <property type="nucleotide sequence ID" value="NZ_BIFX01000001.1"/>
</dbReference>
<dbReference type="OrthoDB" id="166487at2"/>
<protein>
    <submittedName>
        <fullName evidence="2">Transposase</fullName>
    </submittedName>
</protein>
<evidence type="ECO:0000259" key="1">
    <source>
        <dbReference type="Pfam" id="PF01710"/>
    </source>
</evidence>
<dbReference type="SUPFAM" id="SSF46689">
    <property type="entry name" value="Homeodomain-like"/>
    <property type="match status" value="1"/>
</dbReference>
<organism evidence="2 3">
    <name type="scientific">Thermosporothrix hazakensis</name>
    <dbReference type="NCBI Taxonomy" id="644383"/>
    <lineage>
        <taxon>Bacteria</taxon>
        <taxon>Bacillati</taxon>
        <taxon>Chloroflexota</taxon>
        <taxon>Ktedonobacteria</taxon>
        <taxon>Ktedonobacterales</taxon>
        <taxon>Thermosporotrichaceae</taxon>
        <taxon>Thermosporothrix</taxon>
    </lineage>
</organism>
<reference evidence="2 3" key="1">
    <citation type="submission" date="2018-06" db="EMBL/GenBank/DDBJ databases">
        <title>Genomic Encyclopedia of Archaeal and Bacterial Type Strains, Phase II (KMG-II): from individual species to whole genera.</title>
        <authorList>
            <person name="Goeker M."/>
        </authorList>
    </citation>
    <scope>NUCLEOTIDE SEQUENCE [LARGE SCALE GENOMIC DNA]</scope>
    <source>
        <strain evidence="2 3">ATCC BAA-1881</strain>
    </source>
</reference>